<evidence type="ECO:0000313" key="1">
    <source>
        <dbReference type="EMBL" id="KAL2334819.1"/>
    </source>
</evidence>
<proteinExistence type="predicted"/>
<sequence>MQLLLSSPSSPLSASLSLSFVAPIDLRICTRELDLSPIVITSQLLTSTTASSARKLGSESGALDLLPLGPTSNLRYPICHL</sequence>
<dbReference type="AlphaFoldDB" id="A0ABD1MGE4"/>
<evidence type="ECO:0000313" key="2">
    <source>
        <dbReference type="Proteomes" id="UP001603857"/>
    </source>
</evidence>
<name>A0ABD1MGE4_9FABA</name>
<keyword evidence="2" id="KW-1185">Reference proteome</keyword>
<reference evidence="1 2" key="1">
    <citation type="submission" date="2024-08" db="EMBL/GenBank/DDBJ databases">
        <title>Insights into the chromosomal genome structure of Flemingia macrophylla.</title>
        <authorList>
            <person name="Ding Y."/>
            <person name="Zhao Y."/>
            <person name="Bi W."/>
            <person name="Wu M."/>
            <person name="Zhao G."/>
            <person name="Gong Y."/>
            <person name="Li W."/>
            <person name="Zhang P."/>
        </authorList>
    </citation>
    <scope>NUCLEOTIDE SEQUENCE [LARGE SCALE GENOMIC DNA]</scope>
    <source>
        <strain evidence="1">DYQJB</strain>
        <tissue evidence="1">Leaf</tissue>
    </source>
</reference>
<protein>
    <recommendedName>
        <fullName evidence="3">Secreted protein</fullName>
    </recommendedName>
</protein>
<gene>
    <name evidence="1" type="ORF">Fmac_016032</name>
</gene>
<organism evidence="1 2">
    <name type="scientific">Flemingia macrophylla</name>
    <dbReference type="NCBI Taxonomy" id="520843"/>
    <lineage>
        <taxon>Eukaryota</taxon>
        <taxon>Viridiplantae</taxon>
        <taxon>Streptophyta</taxon>
        <taxon>Embryophyta</taxon>
        <taxon>Tracheophyta</taxon>
        <taxon>Spermatophyta</taxon>
        <taxon>Magnoliopsida</taxon>
        <taxon>eudicotyledons</taxon>
        <taxon>Gunneridae</taxon>
        <taxon>Pentapetalae</taxon>
        <taxon>rosids</taxon>
        <taxon>fabids</taxon>
        <taxon>Fabales</taxon>
        <taxon>Fabaceae</taxon>
        <taxon>Papilionoideae</taxon>
        <taxon>50 kb inversion clade</taxon>
        <taxon>NPAAA clade</taxon>
        <taxon>indigoferoid/millettioid clade</taxon>
        <taxon>Phaseoleae</taxon>
        <taxon>Flemingia</taxon>
    </lineage>
</organism>
<dbReference type="EMBL" id="JBGMDY010000005">
    <property type="protein sequence ID" value="KAL2334819.1"/>
    <property type="molecule type" value="Genomic_DNA"/>
</dbReference>
<accession>A0ABD1MGE4</accession>
<dbReference type="Proteomes" id="UP001603857">
    <property type="component" value="Unassembled WGS sequence"/>
</dbReference>
<comment type="caution">
    <text evidence="1">The sequence shown here is derived from an EMBL/GenBank/DDBJ whole genome shotgun (WGS) entry which is preliminary data.</text>
</comment>
<evidence type="ECO:0008006" key="3">
    <source>
        <dbReference type="Google" id="ProtNLM"/>
    </source>
</evidence>